<dbReference type="Proteomes" id="UP000665020">
    <property type="component" value="Chromosome"/>
</dbReference>
<dbReference type="Gene3D" id="3.40.1390.20">
    <property type="entry name" value="HprK N-terminal domain-like"/>
    <property type="match status" value="1"/>
</dbReference>
<gene>
    <name evidence="1" type="ORF">GM661_17685</name>
</gene>
<evidence type="ECO:0000313" key="1">
    <source>
        <dbReference type="EMBL" id="QTL99653.1"/>
    </source>
</evidence>
<keyword evidence="2" id="KW-1185">Reference proteome</keyword>
<accession>A0A8A7KCS5</accession>
<dbReference type="AlphaFoldDB" id="A0A8A7KCS5"/>
<dbReference type="SUPFAM" id="SSF75138">
    <property type="entry name" value="HprK N-terminal domain-like"/>
    <property type="match status" value="1"/>
</dbReference>
<protein>
    <recommendedName>
        <fullName evidence="3">DRTGG domain-containing protein</fullName>
    </recommendedName>
</protein>
<dbReference type="KEGG" id="ifn:GM661_17685"/>
<name>A0A8A7KCS5_9FIRM</name>
<dbReference type="InterPro" id="IPR028979">
    <property type="entry name" value="Ser_kin/Pase_Hpr-like_N_sf"/>
</dbReference>
<evidence type="ECO:0000313" key="2">
    <source>
        <dbReference type="Proteomes" id="UP000665020"/>
    </source>
</evidence>
<organism evidence="1 2">
    <name type="scientific">Iocasia fonsfrigidae</name>
    <dbReference type="NCBI Taxonomy" id="2682810"/>
    <lineage>
        <taxon>Bacteria</taxon>
        <taxon>Bacillati</taxon>
        <taxon>Bacillota</taxon>
        <taxon>Clostridia</taxon>
        <taxon>Halanaerobiales</taxon>
        <taxon>Halanaerobiaceae</taxon>
        <taxon>Iocasia</taxon>
    </lineage>
</organism>
<proteinExistence type="predicted"/>
<reference evidence="1" key="1">
    <citation type="submission" date="2019-12" db="EMBL/GenBank/DDBJ databases">
        <authorList>
            <person name="zhang j."/>
            <person name="sun C.M."/>
        </authorList>
    </citation>
    <scope>NUCLEOTIDE SEQUENCE</scope>
    <source>
        <strain evidence="1">NS-1</strain>
    </source>
</reference>
<sequence length="118" mass="13196">MKLADIRDILQLQPLVAGDDELEIKKACGADLMSDVLAFSQEKSLLLTGLTNPQVVRTAEMIDIKVIIFVRGKKPPVETIELARTSGIYLYMAKKPLFECCGMLYEKGLKPEKINKIK</sequence>
<dbReference type="EMBL" id="CP046640">
    <property type="protein sequence ID" value="QTL99653.1"/>
    <property type="molecule type" value="Genomic_DNA"/>
</dbReference>
<evidence type="ECO:0008006" key="3">
    <source>
        <dbReference type="Google" id="ProtNLM"/>
    </source>
</evidence>
<dbReference type="RefSeq" id="WP_230867982.1">
    <property type="nucleotide sequence ID" value="NZ_CP046640.1"/>
</dbReference>